<accession>A0A0C3LNV1</accession>
<dbReference type="Pfam" id="PF14033">
    <property type="entry name" value="DUF4246"/>
    <property type="match status" value="1"/>
</dbReference>
<keyword evidence="4" id="KW-1185">Reference proteome</keyword>
<gene>
    <name evidence="3" type="ORF">M407DRAFT_27424</name>
</gene>
<feature type="domain" description="DUF4246" evidence="2">
    <location>
        <begin position="5"/>
        <end position="60"/>
    </location>
</feature>
<evidence type="ECO:0000313" key="4">
    <source>
        <dbReference type="Proteomes" id="UP000054248"/>
    </source>
</evidence>
<sequence length="562" mass="64141">MAVKFPLPFSSFDDAGDRVAPNPWTICDLRMQEISYELRSRPAWWTEYKNPQILAQWKAELLSKEDRIYGNGKLTEAEIDYLLAELAGYDMMGDETTGIQQSCFARVYESDTLIPEDLRQKFVVAVKYFEDVSAEQNNWRPPTNDQVLDLVDPSLYCGVYGRTLAYPLNKDSSNGGPKEAKQLNYETEAIHVRECPQWAASKRFTWIPTDFDLATGGQSAKALGYINNIHPSRHSDLHTIIEELVARFSLLWDRVLTDLHPDNPVPYRIENTYKWKESTDSAPYEDSFDHYDEWLHAMELWREERTSIRPTVPDGGYAKDISKREAVYSIKGRKLQVFVRICNIILTPENPIYLGESWHVEGMANERIVACGLFCYESENTTEPTLSVRTAITECHLIDYIWEDESGLFETYELASGAKGAQVLGSVKTLPGRSIAFPNIYQSRITPFELLDRSKPGYRRILALSLVDPECTIPSTTNISPQQTDWTREAIGTTGTLFAKLPMEILDMVEGAAHEGGMLKTRDEAEAYRLEVIEERKACVKHQNAHYFEKPLDFDADDSEDD</sequence>
<evidence type="ECO:0000259" key="1">
    <source>
        <dbReference type="Pfam" id="PF14033"/>
    </source>
</evidence>
<organism evidence="3 4">
    <name type="scientific">Tulasnella calospora MUT 4182</name>
    <dbReference type="NCBI Taxonomy" id="1051891"/>
    <lineage>
        <taxon>Eukaryota</taxon>
        <taxon>Fungi</taxon>
        <taxon>Dikarya</taxon>
        <taxon>Basidiomycota</taxon>
        <taxon>Agaricomycotina</taxon>
        <taxon>Agaricomycetes</taxon>
        <taxon>Cantharellales</taxon>
        <taxon>Tulasnellaceae</taxon>
        <taxon>Tulasnella</taxon>
    </lineage>
</organism>
<reference evidence="4" key="2">
    <citation type="submission" date="2015-01" db="EMBL/GenBank/DDBJ databases">
        <title>Evolutionary Origins and Diversification of the Mycorrhizal Mutualists.</title>
        <authorList>
            <consortium name="DOE Joint Genome Institute"/>
            <consortium name="Mycorrhizal Genomics Consortium"/>
            <person name="Kohler A."/>
            <person name="Kuo A."/>
            <person name="Nagy L.G."/>
            <person name="Floudas D."/>
            <person name="Copeland A."/>
            <person name="Barry K.W."/>
            <person name="Cichocki N."/>
            <person name="Veneault-Fourrey C."/>
            <person name="LaButti K."/>
            <person name="Lindquist E.A."/>
            <person name="Lipzen A."/>
            <person name="Lundell T."/>
            <person name="Morin E."/>
            <person name="Murat C."/>
            <person name="Riley R."/>
            <person name="Ohm R."/>
            <person name="Sun H."/>
            <person name="Tunlid A."/>
            <person name="Henrissat B."/>
            <person name="Grigoriev I.V."/>
            <person name="Hibbett D.S."/>
            <person name="Martin F."/>
        </authorList>
    </citation>
    <scope>NUCLEOTIDE SEQUENCE [LARGE SCALE GENOMIC DNA]</scope>
    <source>
        <strain evidence="4">MUT 4182</strain>
    </source>
</reference>
<dbReference type="PANTHER" id="PTHR33119">
    <property type="entry name" value="IFI3P"/>
    <property type="match status" value="1"/>
</dbReference>
<dbReference type="EMBL" id="KN823093">
    <property type="protein sequence ID" value="KIO23097.1"/>
    <property type="molecule type" value="Genomic_DNA"/>
</dbReference>
<dbReference type="InterPro" id="IPR025340">
    <property type="entry name" value="DUF4246"/>
</dbReference>
<dbReference type="STRING" id="1051891.A0A0C3LNV1"/>
<dbReference type="InterPro" id="IPR049207">
    <property type="entry name" value="DUF4246_N"/>
</dbReference>
<protein>
    <submittedName>
        <fullName evidence="3">Uncharacterized protein</fullName>
    </submittedName>
</protein>
<evidence type="ECO:0000313" key="3">
    <source>
        <dbReference type="EMBL" id="KIO23097.1"/>
    </source>
</evidence>
<name>A0A0C3LNV1_9AGAM</name>
<reference evidence="3 4" key="1">
    <citation type="submission" date="2014-04" db="EMBL/GenBank/DDBJ databases">
        <authorList>
            <consortium name="DOE Joint Genome Institute"/>
            <person name="Kuo A."/>
            <person name="Girlanda M."/>
            <person name="Perotto S."/>
            <person name="Kohler A."/>
            <person name="Nagy L.G."/>
            <person name="Floudas D."/>
            <person name="Copeland A."/>
            <person name="Barry K.W."/>
            <person name="Cichocki N."/>
            <person name="Veneault-Fourrey C."/>
            <person name="LaButti K."/>
            <person name="Lindquist E.A."/>
            <person name="Lipzen A."/>
            <person name="Lundell T."/>
            <person name="Morin E."/>
            <person name="Murat C."/>
            <person name="Sun H."/>
            <person name="Tunlid A."/>
            <person name="Henrissat B."/>
            <person name="Grigoriev I.V."/>
            <person name="Hibbett D.S."/>
            <person name="Martin F."/>
            <person name="Nordberg H.P."/>
            <person name="Cantor M.N."/>
            <person name="Hua S.X."/>
        </authorList>
    </citation>
    <scope>NUCLEOTIDE SEQUENCE [LARGE SCALE GENOMIC DNA]</scope>
    <source>
        <strain evidence="3 4">MUT 4182</strain>
    </source>
</reference>
<dbReference type="HOGENOM" id="CLU_012066_3_2_1"/>
<dbReference type="AlphaFoldDB" id="A0A0C3LNV1"/>
<feature type="domain" description="DUF4246" evidence="1">
    <location>
        <begin position="77"/>
        <end position="489"/>
    </location>
</feature>
<proteinExistence type="predicted"/>
<dbReference type="OrthoDB" id="415532at2759"/>
<dbReference type="InterPro" id="IPR049192">
    <property type="entry name" value="DUF4246_C"/>
</dbReference>
<dbReference type="Proteomes" id="UP000054248">
    <property type="component" value="Unassembled WGS sequence"/>
</dbReference>
<dbReference type="PANTHER" id="PTHR33119:SF1">
    <property type="entry name" value="FE2OG DIOXYGENASE DOMAIN-CONTAINING PROTEIN"/>
    <property type="match status" value="1"/>
</dbReference>
<dbReference type="Pfam" id="PF21666">
    <property type="entry name" value="DUF4246_N"/>
    <property type="match status" value="1"/>
</dbReference>
<evidence type="ECO:0000259" key="2">
    <source>
        <dbReference type="Pfam" id="PF21666"/>
    </source>
</evidence>